<dbReference type="EMBL" id="LT629792">
    <property type="protein sequence ID" value="SDU04955.1"/>
    <property type="molecule type" value="Genomic_DNA"/>
</dbReference>
<feature type="region of interest" description="Disordered" evidence="1">
    <location>
        <begin position="140"/>
        <end position="162"/>
    </location>
</feature>
<organism evidence="3 4">
    <name type="scientific">Schaalia radingae</name>
    <dbReference type="NCBI Taxonomy" id="131110"/>
    <lineage>
        <taxon>Bacteria</taxon>
        <taxon>Bacillati</taxon>
        <taxon>Actinomycetota</taxon>
        <taxon>Actinomycetes</taxon>
        <taxon>Actinomycetales</taxon>
        <taxon>Actinomycetaceae</taxon>
        <taxon>Schaalia</taxon>
    </lineage>
</organism>
<feature type="compositionally biased region" description="Polar residues" evidence="1">
    <location>
        <begin position="1"/>
        <end position="15"/>
    </location>
</feature>
<dbReference type="InterPro" id="IPR009937">
    <property type="entry name" value="Phage_holin_3_6"/>
</dbReference>
<accession>A0ABY0VB60</accession>
<reference evidence="3 4" key="1">
    <citation type="submission" date="2016-10" db="EMBL/GenBank/DDBJ databases">
        <authorList>
            <person name="Varghese N."/>
            <person name="Submissions S."/>
        </authorList>
    </citation>
    <scope>NUCLEOTIDE SEQUENCE [LARGE SCALE GENOMIC DNA]</scope>
    <source>
        <strain evidence="3 4">DSM 9169</strain>
    </source>
</reference>
<dbReference type="Proteomes" id="UP000198976">
    <property type="component" value="Chromosome I"/>
</dbReference>
<feature type="compositionally biased region" description="Low complexity" evidence="1">
    <location>
        <begin position="16"/>
        <end position="31"/>
    </location>
</feature>
<name>A0ABY0VB60_9ACTO</name>
<dbReference type="RefSeq" id="WP_092648861.1">
    <property type="nucleotide sequence ID" value="NZ_LT629792.1"/>
</dbReference>
<feature type="transmembrane region" description="Helical" evidence="2">
    <location>
        <begin position="74"/>
        <end position="97"/>
    </location>
</feature>
<proteinExistence type="predicted"/>
<sequence>MSTNRFRSNSSAQPVTSTSDTTRTSYTATDANASRKSGPTIGELFATLSAQLTTLVRGEIELTKTKATAFLGKIGMGGGLLAGAAVFALFMLGWIFHTIELGIAQALPHWAASLIVVGILLIIVLILALVGVSALKKAKEDTPAPQEGLKDDVDALKKGLGK</sequence>
<feature type="region of interest" description="Disordered" evidence="1">
    <location>
        <begin position="1"/>
        <end position="36"/>
    </location>
</feature>
<evidence type="ECO:0000313" key="4">
    <source>
        <dbReference type="Proteomes" id="UP000198976"/>
    </source>
</evidence>
<evidence type="ECO:0000256" key="1">
    <source>
        <dbReference type="SAM" id="MobiDB-lite"/>
    </source>
</evidence>
<evidence type="ECO:0000313" key="3">
    <source>
        <dbReference type="EMBL" id="SDU04955.1"/>
    </source>
</evidence>
<evidence type="ECO:0000256" key="2">
    <source>
        <dbReference type="SAM" id="Phobius"/>
    </source>
</evidence>
<gene>
    <name evidence="3" type="ORF">SAMN04489714_1854</name>
</gene>
<keyword evidence="2" id="KW-0812">Transmembrane</keyword>
<keyword evidence="2" id="KW-0472">Membrane</keyword>
<protein>
    <submittedName>
        <fullName evidence="3">Holin-X, holin superfamily III</fullName>
    </submittedName>
</protein>
<dbReference type="Pfam" id="PF07332">
    <property type="entry name" value="Phage_holin_3_6"/>
    <property type="match status" value="1"/>
</dbReference>
<keyword evidence="4" id="KW-1185">Reference proteome</keyword>
<feature type="transmembrane region" description="Helical" evidence="2">
    <location>
        <begin position="109"/>
        <end position="130"/>
    </location>
</feature>
<keyword evidence="2" id="KW-1133">Transmembrane helix</keyword>